<dbReference type="InParanoid" id="A0A162ZNP2"/>
<feature type="transmembrane region" description="Helical" evidence="1">
    <location>
        <begin position="320"/>
        <end position="343"/>
    </location>
</feature>
<reference evidence="4" key="1">
    <citation type="submission" date="2015-06" db="EMBL/GenBank/DDBJ databases">
        <title>Expansion of signal transduction pathways in fungi by whole-genome duplication.</title>
        <authorList>
            <consortium name="DOE Joint Genome Institute"/>
            <person name="Corrochano L.M."/>
            <person name="Kuo A."/>
            <person name="Marcet-Houben M."/>
            <person name="Polaino S."/>
            <person name="Salamov A."/>
            <person name="Villalobos J.M."/>
            <person name="Alvarez M.I."/>
            <person name="Avalos J."/>
            <person name="Benito E.P."/>
            <person name="Benoit I."/>
            <person name="Burger G."/>
            <person name="Camino L.P."/>
            <person name="Canovas D."/>
            <person name="Cerda-Olmedo E."/>
            <person name="Cheng J.-F."/>
            <person name="Dominguez A."/>
            <person name="Elias M."/>
            <person name="Eslava A.P."/>
            <person name="Glaser F."/>
            <person name="Grimwood J."/>
            <person name="Gutierrez G."/>
            <person name="Heitman J."/>
            <person name="Henrissat B."/>
            <person name="Iturriaga E.A."/>
            <person name="Lang B.F."/>
            <person name="Lavin J.L."/>
            <person name="Lee S."/>
            <person name="Li W."/>
            <person name="Lindquist E."/>
            <person name="Lopez-Garcia S."/>
            <person name="Luque E.M."/>
            <person name="Marcos A.T."/>
            <person name="Martin J."/>
            <person name="McCluskey K."/>
            <person name="Medina H.R."/>
            <person name="Miralles-Duran A."/>
            <person name="Miyazaki A."/>
            <person name="Munoz-Torres E."/>
            <person name="Oguiza J.A."/>
            <person name="Ohm R."/>
            <person name="Olmedo M."/>
            <person name="Orejas M."/>
            <person name="Ortiz-Castellanos L."/>
            <person name="Pisabarro A.G."/>
            <person name="Rodriguez-Romero J."/>
            <person name="Ruiz-Herrera J."/>
            <person name="Ruiz-Vazquez R."/>
            <person name="Sanz C."/>
            <person name="Schackwitz W."/>
            <person name="Schmutz J."/>
            <person name="Shahriari M."/>
            <person name="Shelest E."/>
            <person name="Silva-Franco F."/>
            <person name="Soanes D."/>
            <person name="Syed K."/>
            <person name="Tagua V.G."/>
            <person name="Talbot N.J."/>
            <person name="Thon M."/>
            <person name="De vries R.P."/>
            <person name="Wiebenga A."/>
            <person name="Yadav J.S."/>
            <person name="Braun E.L."/>
            <person name="Baker S."/>
            <person name="Garre V."/>
            <person name="Horwitz B."/>
            <person name="Torres-Martinez S."/>
            <person name="Idnurm A."/>
            <person name="Herrera-Estrella A."/>
            <person name="Gabaldon T."/>
            <person name="Grigoriev I.V."/>
        </authorList>
    </citation>
    <scope>NUCLEOTIDE SEQUENCE [LARGE SCALE GENOMIC DNA]</scope>
    <source>
        <strain evidence="4">NRRL 1555(-)</strain>
    </source>
</reference>
<keyword evidence="2" id="KW-0732">Signal</keyword>
<feature type="signal peptide" evidence="2">
    <location>
        <begin position="1"/>
        <end position="27"/>
    </location>
</feature>
<sequence length="345" mass="38690">MSGLSLQHLIGATYLLAACFGISGANADWWMTDPQDTPARWYNKVYEIPTWVMPIKDYNENTFLAVTVFSVALVTLSAIYANFYILRVYLPSAPEGKRNIGDLNTDILCYLVATFFTTFSFLLLSVGKIWVSFGVFHNLFEFLLLAHILLRQAGISKRFFTLAGFAYLMTTFGIVLVLPWPFDAVYFKFQGLVIDVVLSVTMIRLYKHNRAIAEKTNIRTPANIQETGAENGILPEPKDSKDKKVVNFLPPVHENIYLLVVAAVVHLLGNTLVTFSNTFSLWVIFQFSYAITFPLYAYFVVSEPDSSRINWYKVEFAQEALVIVLGFIVSGLCIAIGAVTSGVSM</sequence>
<evidence type="ECO:0000256" key="2">
    <source>
        <dbReference type="SAM" id="SignalP"/>
    </source>
</evidence>
<protein>
    <submittedName>
        <fullName evidence="3">Uncharacterized protein</fullName>
    </submittedName>
</protein>
<name>A0A162ZNP2_PHYB8</name>
<feature type="transmembrane region" description="Helical" evidence="1">
    <location>
        <begin position="159"/>
        <end position="180"/>
    </location>
</feature>
<dbReference type="GeneID" id="29000470"/>
<feature type="transmembrane region" description="Helical" evidence="1">
    <location>
        <begin position="130"/>
        <end position="150"/>
    </location>
</feature>
<feature type="transmembrane region" description="Helical" evidence="1">
    <location>
        <begin position="63"/>
        <end position="86"/>
    </location>
</feature>
<feature type="chain" id="PRO_5007841486" evidence="2">
    <location>
        <begin position="28"/>
        <end position="345"/>
    </location>
</feature>
<proteinExistence type="predicted"/>
<dbReference type="OrthoDB" id="2327125at2759"/>
<feature type="transmembrane region" description="Helical" evidence="1">
    <location>
        <begin position="256"/>
        <end position="273"/>
    </location>
</feature>
<evidence type="ECO:0000313" key="3">
    <source>
        <dbReference type="EMBL" id="OAD68071.1"/>
    </source>
</evidence>
<gene>
    <name evidence="3" type="ORF">PHYBLDRAFT_188800</name>
</gene>
<feature type="transmembrane region" description="Helical" evidence="1">
    <location>
        <begin position="279"/>
        <end position="299"/>
    </location>
</feature>
<dbReference type="Proteomes" id="UP000077315">
    <property type="component" value="Unassembled WGS sequence"/>
</dbReference>
<keyword evidence="4" id="KW-1185">Reference proteome</keyword>
<keyword evidence="1" id="KW-0812">Transmembrane</keyword>
<dbReference type="EMBL" id="KV440996">
    <property type="protein sequence ID" value="OAD68071.1"/>
    <property type="molecule type" value="Genomic_DNA"/>
</dbReference>
<evidence type="ECO:0000313" key="4">
    <source>
        <dbReference type="Proteomes" id="UP000077315"/>
    </source>
</evidence>
<dbReference type="VEuPathDB" id="FungiDB:PHYBLDRAFT_188800"/>
<keyword evidence="1" id="KW-1133">Transmembrane helix</keyword>
<feature type="transmembrane region" description="Helical" evidence="1">
    <location>
        <begin position="186"/>
        <end position="206"/>
    </location>
</feature>
<dbReference type="AlphaFoldDB" id="A0A162ZNP2"/>
<dbReference type="RefSeq" id="XP_018286111.1">
    <property type="nucleotide sequence ID" value="XM_018439564.1"/>
</dbReference>
<organism evidence="3 4">
    <name type="scientific">Phycomyces blakesleeanus (strain ATCC 8743b / DSM 1359 / FGSC 10004 / NBRC 33097 / NRRL 1555)</name>
    <dbReference type="NCBI Taxonomy" id="763407"/>
    <lineage>
        <taxon>Eukaryota</taxon>
        <taxon>Fungi</taxon>
        <taxon>Fungi incertae sedis</taxon>
        <taxon>Mucoromycota</taxon>
        <taxon>Mucoromycotina</taxon>
        <taxon>Mucoromycetes</taxon>
        <taxon>Mucorales</taxon>
        <taxon>Phycomycetaceae</taxon>
        <taxon>Phycomyces</taxon>
    </lineage>
</organism>
<feature type="transmembrane region" description="Helical" evidence="1">
    <location>
        <begin position="107"/>
        <end position="124"/>
    </location>
</feature>
<accession>A0A162ZNP2</accession>
<evidence type="ECO:0000256" key="1">
    <source>
        <dbReference type="SAM" id="Phobius"/>
    </source>
</evidence>
<keyword evidence="1" id="KW-0472">Membrane</keyword>